<accession>A0A3M7QEZ9</accession>
<organism evidence="2 3">
    <name type="scientific">Brachionus plicatilis</name>
    <name type="common">Marine rotifer</name>
    <name type="synonym">Brachionus muelleri</name>
    <dbReference type="NCBI Taxonomy" id="10195"/>
    <lineage>
        <taxon>Eukaryota</taxon>
        <taxon>Metazoa</taxon>
        <taxon>Spiralia</taxon>
        <taxon>Gnathifera</taxon>
        <taxon>Rotifera</taxon>
        <taxon>Eurotatoria</taxon>
        <taxon>Monogononta</taxon>
        <taxon>Pseudotrocha</taxon>
        <taxon>Ploima</taxon>
        <taxon>Brachionidae</taxon>
        <taxon>Brachionus</taxon>
    </lineage>
</organism>
<keyword evidence="1" id="KW-0472">Membrane</keyword>
<keyword evidence="3" id="KW-1185">Reference proteome</keyword>
<sequence>MEGRRIRCIRIRIFNLNPPGRNAIFQTTILKLFILFSIATTFDFIHISRKRRDSQALSSLEMF</sequence>
<evidence type="ECO:0000313" key="3">
    <source>
        <dbReference type="Proteomes" id="UP000276133"/>
    </source>
</evidence>
<keyword evidence="1" id="KW-0812">Transmembrane</keyword>
<feature type="transmembrane region" description="Helical" evidence="1">
    <location>
        <begin position="23"/>
        <end position="45"/>
    </location>
</feature>
<dbReference type="Proteomes" id="UP000276133">
    <property type="component" value="Unassembled WGS sequence"/>
</dbReference>
<evidence type="ECO:0000313" key="2">
    <source>
        <dbReference type="EMBL" id="RNA09843.1"/>
    </source>
</evidence>
<keyword evidence="1" id="KW-1133">Transmembrane helix</keyword>
<protein>
    <submittedName>
        <fullName evidence="2">Uncharacterized protein</fullName>
    </submittedName>
</protein>
<dbReference type="EMBL" id="REGN01006365">
    <property type="protein sequence ID" value="RNA09843.1"/>
    <property type="molecule type" value="Genomic_DNA"/>
</dbReference>
<evidence type="ECO:0000256" key="1">
    <source>
        <dbReference type="SAM" id="Phobius"/>
    </source>
</evidence>
<name>A0A3M7QEZ9_BRAPC</name>
<dbReference type="AlphaFoldDB" id="A0A3M7QEZ9"/>
<comment type="caution">
    <text evidence="2">The sequence shown here is derived from an EMBL/GenBank/DDBJ whole genome shotgun (WGS) entry which is preliminary data.</text>
</comment>
<proteinExistence type="predicted"/>
<gene>
    <name evidence="2" type="ORF">BpHYR1_000270</name>
</gene>
<reference evidence="2 3" key="1">
    <citation type="journal article" date="2018" name="Sci. Rep.">
        <title>Genomic signatures of local adaptation to the degree of environmental predictability in rotifers.</title>
        <authorList>
            <person name="Franch-Gras L."/>
            <person name="Hahn C."/>
            <person name="Garcia-Roger E.M."/>
            <person name="Carmona M.J."/>
            <person name="Serra M."/>
            <person name="Gomez A."/>
        </authorList>
    </citation>
    <scope>NUCLEOTIDE SEQUENCE [LARGE SCALE GENOMIC DNA]</scope>
    <source>
        <strain evidence="2">HYR1</strain>
    </source>
</reference>